<evidence type="ECO:0000313" key="3">
    <source>
        <dbReference type="Proteomes" id="UP000245890"/>
    </source>
</evidence>
<evidence type="ECO:0000313" key="2">
    <source>
        <dbReference type="EMBL" id="PVX30632.1"/>
    </source>
</evidence>
<dbReference type="AlphaFoldDB" id="A0A2U0SH01"/>
<gene>
    <name evidence="2" type="ORF">DD559_15855</name>
</gene>
<name>A0A2U0SH01_9SPHN</name>
<dbReference type="PANTHER" id="PTHR37301:SF1">
    <property type="entry name" value="DNA-BINDING PROTEIN"/>
    <property type="match status" value="1"/>
</dbReference>
<comment type="caution">
    <text evidence="2">The sequence shown here is derived from an EMBL/GenBank/DDBJ whole genome shotgun (WGS) entry which is preliminary data.</text>
</comment>
<dbReference type="RefSeq" id="WP_116470041.1">
    <property type="nucleotide sequence ID" value="NZ_QENQ01000001.1"/>
</dbReference>
<dbReference type="InterPro" id="IPR010982">
    <property type="entry name" value="Lambda_DNA-bd_dom_sf"/>
</dbReference>
<proteinExistence type="predicted"/>
<reference evidence="2 3" key="1">
    <citation type="submission" date="2018-05" db="EMBL/GenBank/DDBJ databases">
        <title>Description of Sphingomonas pokkalii sp nov, isolated from the rhizosphere of saline tolerant pokkali rice and its draft genome analysis.</title>
        <authorList>
            <person name="Menon R."/>
            <person name="Kumari S."/>
            <person name="Rameshkumar N."/>
        </authorList>
    </citation>
    <scope>NUCLEOTIDE SEQUENCE [LARGE SCALE GENOMIC DNA]</scope>
    <source>
        <strain evidence="2 3">L3B27</strain>
    </source>
</reference>
<dbReference type="Pfam" id="PF13443">
    <property type="entry name" value="HTH_26"/>
    <property type="match status" value="1"/>
</dbReference>
<protein>
    <submittedName>
        <fullName evidence="2">Transcriptional regulator</fullName>
    </submittedName>
</protein>
<evidence type="ECO:0000259" key="1">
    <source>
        <dbReference type="Pfam" id="PF13443"/>
    </source>
</evidence>
<dbReference type="GO" id="GO:0003677">
    <property type="term" value="F:DNA binding"/>
    <property type="evidence" value="ECO:0007669"/>
    <property type="project" value="InterPro"/>
</dbReference>
<dbReference type="Gene3D" id="1.10.260.40">
    <property type="entry name" value="lambda repressor-like DNA-binding domains"/>
    <property type="match status" value="1"/>
</dbReference>
<organism evidence="2 3">
    <name type="scientific">Sphingomonas pokkalii</name>
    <dbReference type="NCBI Taxonomy" id="2175090"/>
    <lineage>
        <taxon>Bacteria</taxon>
        <taxon>Pseudomonadati</taxon>
        <taxon>Pseudomonadota</taxon>
        <taxon>Alphaproteobacteria</taxon>
        <taxon>Sphingomonadales</taxon>
        <taxon>Sphingomonadaceae</taxon>
        <taxon>Sphingomonas</taxon>
    </lineage>
</organism>
<dbReference type="EMBL" id="QENQ01000001">
    <property type="protein sequence ID" value="PVX30632.1"/>
    <property type="molecule type" value="Genomic_DNA"/>
</dbReference>
<dbReference type="InterPro" id="IPR001387">
    <property type="entry name" value="Cro/C1-type_HTH"/>
</dbReference>
<dbReference type="SUPFAM" id="SSF47413">
    <property type="entry name" value="lambda repressor-like DNA-binding domains"/>
    <property type="match status" value="1"/>
</dbReference>
<dbReference type="PANTHER" id="PTHR37301">
    <property type="entry name" value="DNA-BINDING PROTEIN-RELATED"/>
    <property type="match status" value="1"/>
</dbReference>
<keyword evidence="3" id="KW-1185">Reference proteome</keyword>
<feature type="domain" description="HTH cro/C1-type" evidence="1">
    <location>
        <begin position="1"/>
        <end position="56"/>
    </location>
</feature>
<dbReference type="Proteomes" id="UP000245890">
    <property type="component" value="Unassembled WGS sequence"/>
</dbReference>
<accession>A0A2U0SH01</accession>
<sequence length="57" mass="6363">MLARRKVRSRVLAEAIGITESKLSLLKSGKVKGMRFSTLAAICCYLRREPGDIFGYT</sequence>